<dbReference type="GO" id="GO:0003689">
    <property type="term" value="F:DNA clamp loader activity"/>
    <property type="evidence" value="ECO:0007669"/>
    <property type="project" value="TreeGrafter"/>
</dbReference>
<dbReference type="InterPro" id="IPR027417">
    <property type="entry name" value="P-loop_NTPase"/>
</dbReference>
<name>A0A8E0S0Z3_9TREM</name>
<dbReference type="SUPFAM" id="SSF52540">
    <property type="entry name" value="P-loop containing nucleoside triphosphate hydrolases"/>
    <property type="match status" value="1"/>
</dbReference>
<evidence type="ECO:0000313" key="9">
    <source>
        <dbReference type="EMBL" id="KAA0196141.1"/>
    </source>
</evidence>
<proteinExistence type="inferred from homology"/>
<comment type="caution">
    <text evidence="9">The sequence shown here is derived from an EMBL/GenBank/DDBJ whole genome shotgun (WGS) entry which is preliminary data.</text>
</comment>
<evidence type="ECO:0000256" key="3">
    <source>
        <dbReference type="ARBA" id="ARBA00022741"/>
    </source>
</evidence>
<dbReference type="OrthoDB" id="10265971at2759"/>
<dbReference type="GO" id="GO:0033314">
    <property type="term" value="P:mitotic DNA replication checkpoint signaling"/>
    <property type="evidence" value="ECO:0007669"/>
    <property type="project" value="TreeGrafter"/>
</dbReference>
<evidence type="ECO:0000313" key="10">
    <source>
        <dbReference type="Proteomes" id="UP000728185"/>
    </source>
</evidence>
<evidence type="ECO:0000256" key="7">
    <source>
        <dbReference type="ARBA" id="ARBA00023306"/>
    </source>
</evidence>
<keyword evidence="6" id="KW-0539">Nucleus</keyword>
<dbReference type="AlphaFoldDB" id="A0A8E0S0Z3"/>
<dbReference type="EMBL" id="LUCM01003229">
    <property type="protein sequence ID" value="KAA0196141.1"/>
    <property type="molecule type" value="Genomic_DNA"/>
</dbReference>
<accession>A0A8E0S0Z3</accession>
<sequence>MPNVVNRGRTTTATDWLLSQVTVGDQPCPSCCDLWTWKYSPQSESDLAVHVDKLKELTNVVQTCFATKRSNHGGSILLLCGPPGSGKISALRIAVQTIFPPDHVQWLEWLDESLGSDEITQLEEFVKQSSRYQIVTGGSIDRNCASGTPFIIVLKNLPVSLGDCASRFHSLLRFHAANAPPSSLLVLSCTSSSSARENLLSERVLCPAFLRNELQVARIEFNPVAPTLLLKALNRIVQHEHPKSKVASRPVLQQIVSCSAGDIRTAVNQLQFLCQSGNKPQCVSDCAMEKSKVREAHLPAHLAQWRRSELTFDVDDVLEQCQMSGDQAISWLHENYPDFMPHMTAIDWVSKHMSWADAHLSGGMNWRLGLTPAADWNALEFSGSVRQPFGLANRHYGALVVVRALLLSHNIVEESVESDLRTQLRQGFRPLRAPTIRDASNVFVQRRDAWCDLSNHCNDVFNQFCGPNNFIADRCRWLYDYLPIAGKVANVRACLDMNPAIGELIDTISVFNRNSHLQGHRFQSGLNKIGTDTPVSEGICPSDALSEGDALPIDEDVSDDERR</sequence>
<feature type="compositionally biased region" description="Acidic residues" evidence="8">
    <location>
        <begin position="552"/>
        <end position="563"/>
    </location>
</feature>
<dbReference type="GO" id="GO:0000077">
    <property type="term" value="P:DNA damage checkpoint signaling"/>
    <property type="evidence" value="ECO:0007669"/>
    <property type="project" value="TreeGrafter"/>
</dbReference>
<keyword evidence="5" id="KW-0067">ATP-binding</keyword>
<dbReference type="Gene3D" id="1.10.8.60">
    <property type="match status" value="1"/>
</dbReference>
<dbReference type="GO" id="GO:0005524">
    <property type="term" value="F:ATP binding"/>
    <property type="evidence" value="ECO:0007669"/>
    <property type="project" value="UniProtKB-KW"/>
</dbReference>
<evidence type="ECO:0000256" key="8">
    <source>
        <dbReference type="SAM" id="MobiDB-lite"/>
    </source>
</evidence>
<comment type="subcellular location">
    <subcellularLocation>
        <location evidence="1">Nucleus</location>
    </subcellularLocation>
</comment>
<organism evidence="9 10">
    <name type="scientific">Fasciolopsis buskii</name>
    <dbReference type="NCBI Taxonomy" id="27845"/>
    <lineage>
        <taxon>Eukaryota</taxon>
        <taxon>Metazoa</taxon>
        <taxon>Spiralia</taxon>
        <taxon>Lophotrochozoa</taxon>
        <taxon>Platyhelminthes</taxon>
        <taxon>Trematoda</taxon>
        <taxon>Digenea</taxon>
        <taxon>Plagiorchiida</taxon>
        <taxon>Echinostomata</taxon>
        <taxon>Echinostomatoidea</taxon>
        <taxon>Fasciolidae</taxon>
        <taxon>Fasciolopsis</taxon>
    </lineage>
</organism>
<protein>
    <submittedName>
        <fullName evidence="9">Cell cycle checkpoint protein</fullName>
    </submittedName>
</protein>
<evidence type="ECO:0000256" key="4">
    <source>
        <dbReference type="ARBA" id="ARBA00022763"/>
    </source>
</evidence>
<dbReference type="GO" id="GO:0003682">
    <property type="term" value="F:chromatin binding"/>
    <property type="evidence" value="ECO:0007669"/>
    <property type="project" value="TreeGrafter"/>
</dbReference>
<feature type="region of interest" description="Disordered" evidence="8">
    <location>
        <begin position="542"/>
        <end position="563"/>
    </location>
</feature>
<reference evidence="9" key="1">
    <citation type="submission" date="2019-05" db="EMBL/GenBank/DDBJ databases">
        <title>Annotation for the trematode Fasciolopsis buski.</title>
        <authorList>
            <person name="Choi Y.-J."/>
        </authorList>
    </citation>
    <scope>NUCLEOTIDE SEQUENCE</scope>
    <source>
        <strain evidence="9">HT</strain>
        <tissue evidence="9">Whole worm</tissue>
    </source>
</reference>
<comment type="similarity">
    <text evidence="2">Belongs to the rad17/RAD24 family.</text>
</comment>
<keyword evidence="3" id="KW-0547">Nucleotide-binding</keyword>
<dbReference type="PANTHER" id="PTHR12172:SF0">
    <property type="entry name" value="CELL CYCLE CHECKPOINT PROTEIN RAD17"/>
    <property type="match status" value="1"/>
</dbReference>
<keyword evidence="10" id="KW-1185">Reference proteome</keyword>
<evidence type="ECO:0000256" key="5">
    <source>
        <dbReference type="ARBA" id="ARBA00022840"/>
    </source>
</evidence>
<dbReference type="Proteomes" id="UP000728185">
    <property type="component" value="Unassembled WGS sequence"/>
</dbReference>
<dbReference type="GO" id="GO:0005634">
    <property type="term" value="C:nucleus"/>
    <property type="evidence" value="ECO:0007669"/>
    <property type="project" value="UniProtKB-SubCell"/>
</dbReference>
<dbReference type="InterPro" id="IPR004582">
    <property type="entry name" value="Checkpoint_prot_Rad17_Rad24"/>
</dbReference>
<dbReference type="Pfam" id="PF03215">
    <property type="entry name" value="Rad17"/>
    <property type="match status" value="1"/>
</dbReference>
<gene>
    <name evidence="9" type="ORF">FBUS_04316</name>
</gene>
<evidence type="ECO:0000256" key="6">
    <source>
        <dbReference type="ARBA" id="ARBA00023242"/>
    </source>
</evidence>
<dbReference type="Gene3D" id="3.40.50.300">
    <property type="entry name" value="P-loop containing nucleotide triphosphate hydrolases"/>
    <property type="match status" value="1"/>
</dbReference>
<dbReference type="PANTHER" id="PTHR12172">
    <property type="entry name" value="CELL CYCLE CHECKPOINT PROTEIN RAD17"/>
    <property type="match status" value="1"/>
</dbReference>
<evidence type="ECO:0000256" key="2">
    <source>
        <dbReference type="ARBA" id="ARBA00006168"/>
    </source>
</evidence>
<keyword evidence="7" id="KW-0131">Cell cycle</keyword>
<keyword evidence="4" id="KW-0227">DNA damage</keyword>
<evidence type="ECO:0000256" key="1">
    <source>
        <dbReference type="ARBA" id="ARBA00004123"/>
    </source>
</evidence>
<dbReference type="GO" id="GO:0006281">
    <property type="term" value="P:DNA repair"/>
    <property type="evidence" value="ECO:0007669"/>
    <property type="project" value="InterPro"/>
</dbReference>